<feature type="transmembrane region" description="Helical" evidence="1">
    <location>
        <begin position="12"/>
        <end position="31"/>
    </location>
</feature>
<evidence type="ECO:0000256" key="1">
    <source>
        <dbReference type="SAM" id="Phobius"/>
    </source>
</evidence>
<evidence type="ECO:0000313" key="2">
    <source>
        <dbReference type="EMBL" id="KGX93608.1"/>
    </source>
</evidence>
<reference evidence="2 3" key="1">
    <citation type="submission" date="2013-08" db="EMBL/GenBank/DDBJ databases">
        <authorList>
            <person name="Huang J."/>
            <person name="Wang G."/>
        </authorList>
    </citation>
    <scope>NUCLEOTIDE SEQUENCE [LARGE SCALE GENOMIC DNA]</scope>
    <source>
        <strain evidence="2 3">JSM 076056</strain>
    </source>
</reference>
<dbReference type="Proteomes" id="UP000030528">
    <property type="component" value="Unassembled WGS sequence"/>
</dbReference>
<accession>A0A0A5GQU7</accession>
<gene>
    <name evidence="2" type="ORF">N781_09810</name>
</gene>
<dbReference type="STRING" id="1385510.GCA_000425205_00873"/>
<protein>
    <submittedName>
        <fullName evidence="2">Uncharacterized protein</fullName>
    </submittedName>
</protein>
<keyword evidence="1" id="KW-1133">Transmembrane helix</keyword>
<keyword evidence="1" id="KW-0812">Transmembrane</keyword>
<keyword evidence="1" id="KW-0472">Membrane</keyword>
<proteinExistence type="predicted"/>
<dbReference type="EMBL" id="AVPE01000002">
    <property type="protein sequence ID" value="KGX93608.1"/>
    <property type="molecule type" value="Genomic_DNA"/>
</dbReference>
<evidence type="ECO:0000313" key="3">
    <source>
        <dbReference type="Proteomes" id="UP000030528"/>
    </source>
</evidence>
<organism evidence="2 3">
    <name type="scientific">Pontibacillus halophilus JSM 076056 = DSM 19796</name>
    <dbReference type="NCBI Taxonomy" id="1385510"/>
    <lineage>
        <taxon>Bacteria</taxon>
        <taxon>Bacillati</taxon>
        <taxon>Bacillota</taxon>
        <taxon>Bacilli</taxon>
        <taxon>Bacillales</taxon>
        <taxon>Bacillaceae</taxon>
        <taxon>Pontibacillus</taxon>
    </lineage>
</organism>
<sequence>MFNKVKRPQSLVVGMSIAALLVWLTVIYVGFLHQPDKYGESHEGATERAAVTKFSLATGVGESPLISSGMSSKVNHSQQVFHSTWIQSHSENGVVSIDSVLSHINDRNE</sequence>
<keyword evidence="3" id="KW-1185">Reference proteome</keyword>
<name>A0A0A5GQU7_9BACI</name>
<dbReference type="RefSeq" id="WP_026801909.1">
    <property type="nucleotide sequence ID" value="NZ_AVPE01000002.1"/>
</dbReference>
<comment type="caution">
    <text evidence="2">The sequence shown here is derived from an EMBL/GenBank/DDBJ whole genome shotgun (WGS) entry which is preliminary data.</text>
</comment>
<dbReference type="AlphaFoldDB" id="A0A0A5GQU7"/>